<comment type="cofactor">
    <cofactor evidence="5">
        <name>Mg(2+)</name>
        <dbReference type="ChEBI" id="CHEBI:18420"/>
    </cofactor>
</comment>
<protein>
    <recommendedName>
        <fullName evidence="5">5-formyltetrahydrofolate cyclo-ligase</fullName>
        <ecNumber evidence="5">6.3.3.2</ecNumber>
    </recommendedName>
</protein>
<keyword evidence="7" id="KW-1185">Reference proteome</keyword>
<organism evidence="6 7">
    <name type="scientific">Sutcliffiella cohnii</name>
    <dbReference type="NCBI Taxonomy" id="33932"/>
    <lineage>
        <taxon>Bacteria</taxon>
        <taxon>Bacillati</taxon>
        <taxon>Bacillota</taxon>
        <taxon>Bacilli</taxon>
        <taxon>Bacillales</taxon>
        <taxon>Bacillaceae</taxon>
        <taxon>Sutcliffiella</taxon>
    </lineage>
</organism>
<dbReference type="EC" id="6.3.3.2" evidence="5"/>
<gene>
    <name evidence="6" type="ORF">BC6307_15255</name>
</gene>
<evidence type="ECO:0000256" key="2">
    <source>
        <dbReference type="ARBA" id="ARBA00022741"/>
    </source>
</evidence>
<comment type="catalytic activity">
    <reaction evidence="5">
        <text>(6S)-5-formyl-5,6,7,8-tetrahydrofolate + ATP = (6R)-5,10-methenyltetrahydrofolate + ADP + phosphate</text>
        <dbReference type="Rhea" id="RHEA:10488"/>
        <dbReference type="ChEBI" id="CHEBI:30616"/>
        <dbReference type="ChEBI" id="CHEBI:43474"/>
        <dbReference type="ChEBI" id="CHEBI:57455"/>
        <dbReference type="ChEBI" id="CHEBI:57457"/>
        <dbReference type="ChEBI" id="CHEBI:456216"/>
        <dbReference type="EC" id="6.3.3.2"/>
    </reaction>
</comment>
<evidence type="ECO:0000313" key="7">
    <source>
        <dbReference type="Proteomes" id="UP000215224"/>
    </source>
</evidence>
<dbReference type="SUPFAM" id="SSF100950">
    <property type="entry name" value="NagB/RpiA/CoA transferase-like"/>
    <property type="match status" value="1"/>
</dbReference>
<dbReference type="PIRSF" id="PIRSF006806">
    <property type="entry name" value="FTHF_cligase"/>
    <property type="match status" value="1"/>
</dbReference>
<evidence type="ECO:0000256" key="1">
    <source>
        <dbReference type="ARBA" id="ARBA00010638"/>
    </source>
</evidence>
<evidence type="ECO:0000256" key="5">
    <source>
        <dbReference type="RuleBase" id="RU361279"/>
    </source>
</evidence>
<proteinExistence type="inferred from homology"/>
<dbReference type="EMBL" id="CP018866">
    <property type="protein sequence ID" value="AST92551.1"/>
    <property type="molecule type" value="Genomic_DNA"/>
</dbReference>
<dbReference type="NCBIfam" id="TIGR02727">
    <property type="entry name" value="MTHFS_bact"/>
    <property type="match status" value="1"/>
</dbReference>
<dbReference type="GO" id="GO:0030272">
    <property type="term" value="F:5-formyltetrahydrofolate cyclo-ligase activity"/>
    <property type="evidence" value="ECO:0007669"/>
    <property type="project" value="UniProtKB-EC"/>
</dbReference>
<comment type="similarity">
    <text evidence="1 5">Belongs to the 5-formyltetrahydrofolate cyclo-ligase family.</text>
</comment>
<dbReference type="KEGG" id="bcoh:BC6307_15255"/>
<dbReference type="PANTHER" id="PTHR23407">
    <property type="entry name" value="ATPASE INHIBITOR/5-FORMYLTETRAHYDROFOLATE CYCLO-LIGASE"/>
    <property type="match status" value="1"/>
</dbReference>
<dbReference type="InterPro" id="IPR024185">
    <property type="entry name" value="FTHF_cligase-like_sf"/>
</dbReference>
<accession>A0A223KSS2</accession>
<keyword evidence="2 4" id="KW-0547">Nucleotide-binding</keyword>
<evidence type="ECO:0000256" key="3">
    <source>
        <dbReference type="ARBA" id="ARBA00022840"/>
    </source>
</evidence>
<evidence type="ECO:0000256" key="4">
    <source>
        <dbReference type="PIRSR" id="PIRSR006806-1"/>
    </source>
</evidence>
<feature type="binding site" evidence="4">
    <location>
        <position position="50"/>
    </location>
    <ligand>
        <name>substrate</name>
    </ligand>
</feature>
<reference evidence="6 7" key="1">
    <citation type="submission" date="2016-12" db="EMBL/GenBank/DDBJ databases">
        <title>The whole genome sequencing and assembly of Bacillus cohnii DSM 6307T strain.</title>
        <authorList>
            <person name="Lee Y.-J."/>
            <person name="Yi H."/>
            <person name="Bahn Y.-S."/>
            <person name="Kim J.F."/>
            <person name="Lee D.-W."/>
        </authorList>
    </citation>
    <scope>NUCLEOTIDE SEQUENCE [LARGE SCALE GENOMIC DNA]</scope>
    <source>
        <strain evidence="6 7">DSM 6307</strain>
    </source>
</reference>
<dbReference type="Gene3D" id="3.40.50.10420">
    <property type="entry name" value="NagB/RpiA/CoA transferase-like"/>
    <property type="match status" value="1"/>
</dbReference>
<dbReference type="Proteomes" id="UP000215224">
    <property type="component" value="Chromosome"/>
</dbReference>
<dbReference type="GO" id="GO:0035999">
    <property type="term" value="P:tetrahydrofolate interconversion"/>
    <property type="evidence" value="ECO:0007669"/>
    <property type="project" value="TreeGrafter"/>
</dbReference>
<dbReference type="STRING" id="1314751.GCA_001591425_03544"/>
<dbReference type="InterPro" id="IPR002698">
    <property type="entry name" value="FTHF_cligase"/>
</dbReference>
<feature type="binding site" evidence="4">
    <location>
        <begin position="134"/>
        <end position="142"/>
    </location>
    <ligand>
        <name>ATP</name>
        <dbReference type="ChEBI" id="CHEBI:30616"/>
    </ligand>
</feature>
<name>A0A223KSS2_9BACI</name>
<dbReference type="GO" id="GO:0009396">
    <property type="term" value="P:folic acid-containing compound biosynthetic process"/>
    <property type="evidence" value="ECO:0007669"/>
    <property type="project" value="TreeGrafter"/>
</dbReference>
<evidence type="ECO:0000313" key="6">
    <source>
        <dbReference type="EMBL" id="AST92551.1"/>
    </source>
</evidence>
<dbReference type="AlphaFoldDB" id="A0A223KSS2"/>
<dbReference type="GO" id="GO:0005524">
    <property type="term" value="F:ATP binding"/>
    <property type="evidence" value="ECO:0007669"/>
    <property type="project" value="UniProtKB-KW"/>
</dbReference>
<keyword evidence="5" id="KW-0460">Magnesium</keyword>
<feature type="binding site" evidence="4">
    <location>
        <begin position="4"/>
        <end position="8"/>
    </location>
    <ligand>
        <name>ATP</name>
        <dbReference type="ChEBI" id="CHEBI:30616"/>
    </ligand>
</feature>
<keyword evidence="5" id="KW-0479">Metal-binding</keyword>
<sequence>MLAKKEMRSKIKNALEVMTEERYEERSNAIHNRLFQTDSWEKATTIGVTISRFPEVSTKEIIEKAWEQKKRVAVPKCYPRDNSMRFFYLTSFSELETVYFGLQEPIENETVYCEKDSIDLMLVPGVVFDNRGYRIGHGGGYYDRYLQGFTGEKVSLAFQEQLVASVPTENHDIPVEFIITDEGLYA</sequence>
<keyword evidence="3 4" id="KW-0067">ATP-binding</keyword>
<dbReference type="GO" id="GO:0046872">
    <property type="term" value="F:metal ion binding"/>
    <property type="evidence" value="ECO:0007669"/>
    <property type="project" value="UniProtKB-KW"/>
</dbReference>
<dbReference type="PANTHER" id="PTHR23407:SF1">
    <property type="entry name" value="5-FORMYLTETRAHYDROFOLATE CYCLO-LIGASE"/>
    <property type="match status" value="1"/>
</dbReference>
<dbReference type="InterPro" id="IPR037171">
    <property type="entry name" value="NagB/RpiA_transferase-like"/>
</dbReference>
<dbReference type="Pfam" id="PF01812">
    <property type="entry name" value="5-FTHF_cyc-lig"/>
    <property type="match status" value="1"/>
</dbReference>
<keyword evidence="6" id="KW-0436">Ligase</keyword>
<feature type="binding site" evidence="4">
    <location>
        <position position="55"/>
    </location>
    <ligand>
        <name>substrate</name>
    </ligand>
</feature>
<dbReference type="RefSeq" id="WP_066419228.1">
    <property type="nucleotide sequence ID" value="NZ_CP018866.1"/>
</dbReference>